<evidence type="ECO:0000313" key="7">
    <source>
        <dbReference type="EnsemblMetazoa" id="AALFPA23_006164.P7982"/>
    </source>
</evidence>
<dbReference type="GeneID" id="109622330"/>
<dbReference type="InterPro" id="IPR001254">
    <property type="entry name" value="Trypsin_dom"/>
</dbReference>
<sequence length="344" mass="38658">MNDDDSCCRFTTLLWCGLVLSWITLVQGQQRIAELKCNDYIELNTETSIAASLSLDPELTVYKRTNCSTSIDLIINGEDALVGEFPHQALLGRPKKKAKPYEWEFYCGGSLISEWFILTAAHCPRPTIVRLGEHDLREPTSDEEDFHIEDYVKHPKYTGLRSYYDISLVKLDRQVEFHSLIRPACLWTKDPFNMSAVVATGFGTTEFGVVNNSPVLLKAILNVMEQATCQQKYIGYRKFTEGIKPEQMCVGSKKEGKDTCNGDSGGPIQVATDVNTCAYYIVGITSSGGTCGIGTTASVYTKVASYLDWIEEMVWPDEWSERQYQSEEVLFSYDSEGFYSADTK</sequence>
<dbReference type="CDD" id="cd00190">
    <property type="entry name" value="Tryp_SPc"/>
    <property type="match status" value="1"/>
</dbReference>
<evidence type="ECO:0000256" key="5">
    <source>
        <dbReference type="SAM" id="SignalP"/>
    </source>
</evidence>
<dbReference type="Pfam" id="PF00089">
    <property type="entry name" value="Trypsin"/>
    <property type="match status" value="1"/>
</dbReference>
<accession>A0ABM1Y6C5</accession>
<dbReference type="Gene3D" id="2.40.10.10">
    <property type="entry name" value="Trypsin-like serine proteases"/>
    <property type="match status" value="1"/>
</dbReference>
<dbReference type="PROSITE" id="PS50240">
    <property type="entry name" value="TRYPSIN_DOM"/>
    <property type="match status" value="1"/>
</dbReference>
<dbReference type="SMART" id="SM00020">
    <property type="entry name" value="Tryp_SPc"/>
    <property type="match status" value="1"/>
</dbReference>
<feature type="chain" id="PRO_5045788137" description="Peptidase S1 domain-containing protein" evidence="5">
    <location>
        <begin position="29"/>
        <end position="344"/>
    </location>
</feature>
<keyword evidence="4" id="KW-0378">Hydrolase</keyword>
<dbReference type="InterPro" id="IPR043504">
    <property type="entry name" value="Peptidase_S1_PA_chymotrypsin"/>
</dbReference>
<dbReference type="InterPro" id="IPR001314">
    <property type="entry name" value="Peptidase_S1A"/>
</dbReference>
<proteinExistence type="inferred from homology"/>
<keyword evidence="1" id="KW-1015">Disulfide bond</keyword>
<dbReference type="InterPro" id="IPR051487">
    <property type="entry name" value="Ser/Thr_Proteases_Immune/Dev"/>
</dbReference>
<reference evidence="7" key="2">
    <citation type="submission" date="2025-05" db="UniProtKB">
        <authorList>
            <consortium name="EnsemblMetazoa"/>
        </authorList>
    </citation>
    <scope>IDENTIFICATION</scope>
    <source>
        <strain evidence="7">Foshan</strain>
    </source>
</reference>
<feature type="domain" description="Peptidase S1" evidence="6">
    <location>
        <begin position="74"/>
        <end position="315"/>
    </location>
</feature>
<comment type="similarity">
    <text evidence="3">Belongs to the peptidase S1 family. CLIP subfamily.</text>
</comment>
<dbReference type="Proteomes" id="UP000069940">
    <property type="component" value="Unassembled WGS sequence"/>
</dbReference>
<dbReference type="InterPro" id="IPR009003">
    <property type="entry name" value="Peptidase_S1_PA"/>
</dbReference>
<dbReference type="PROSITE" id="PS00135">
    <property type="entry name" value="TRYPSIN_SER"/>
    <property type="match status" value="1"/>
</dbReference>
<dbReference type="PROSITE" id="PS00134">
    <property type="entry name" value="TRYPSIN_HIS"/>
    <property type="match status" value="1"/>
</dbReference>
<dbReference type="SUPFAM" id="SSF50494">
    <property type="entry name" value="Trypsin-like serine proteases"/>
    <property type="match status" value="1"/>
</dbReference>
<feature type="signal peptide" evidence="5">
    <location>
        <begin position="1"/>
        <end position="28"/>
    </location>
</feature>
<dbReference type="RefSeq" id="XP_062710785.1">
    <property type="nucleotide sequence ID" value="XM_062854801.1"/>
</dbReference>
<name>A0ABM1Y6C5_AEDAL</name>
<keyword evidence="2" id="KW-0325">Glycoprotein</keyword>
<keyword evidence="4" id="KW-0720">Serine protease</keyword>
<evidence type="ECO:0000256" key="3">
    <source>
        <dbReference type="ARBA" id="ARBA00024195"/>
    </source>
</evidence>
<protein>
    <recommendedName>
        <fullName evidence="6">Peptidase S1 domain-containing protein</fullName>
    </recommendedName>
</protein>
<evidence type="ECO:0000256" key="1">
    <source>
        <dbReference type="ARBA" id="ARBA00023157"/>
    </source>
</evidence>
<reference evidence="8" key="1">
    <citation type="journal article" date="2015" name="Proc. Natl. Acad. Sci. U.S.A.">
        <title>Genome sequence of the Asian Tiger mosquito, Aedes albopictus, reveals insights into its biology, genetics, and evolution.</title>
        <authorList>
            <person name="Chen X.G."/>
            <person name="Jiang X."/>
            <person name="Gu J."/>
            <person name="Xu M."/>
            <person name="Wu Y."/>
            <person name="Deng Y."/>
            <person name="Zhang C."/>
            <person name="Bonizzoni M."/>
            <person name="Dermauw W."/>
            <person name="Vontas J."/>
            <person name="Armbruster P."/>
            <person name="Huang X."/>
            <person name="Yang Y."/>
            <person name="Zhang H."/>
            <person name="He W."/>
            <person name="Peng H."/>
            <person name="Liu Y."/>
            <person name="Wu K."/>
            <person name="Chen J."/>
            <person name="Lirakis M."/>
            <person name="Topalis P."/>
            <person name="Van Leeuwen T."/>
            <person name="Hall A.B."/>
            <person name="Jiang X."/>
            <person name="Thorpe C."/>
            <person name="Mueller R.L."/>
            <person name="Sun C."/>
            <person name="Waterhouse R.M."/>
            <person name="Yan G."/>
            <person name="Tu Z.J."/>
            <person name="Fang X."/>
            <person name="James A.A."/>
        </authorList>
    </citation>
    <scope>NUCLEOTIDE SEQUENCE [LARGE SCALE GENOMIC DNA]</scope>
    <source>
        <strain evidence="8">Foshan</strain>
    </source>
</reference>
<organism evidence="7 8">
    <name type="scientific">Aedes albopictus</name>
    <name type="common">Asian tiger mosquito</name>
    <name type="synonym">Stegomyia albopicta</name>
    <dbReference type="NCBI Taxonomy" id="7160"/>
    <lineage>
        <taxon>Eukaryota</taxon>
        <taxon>Metazoa</taxon>
        <taxon>Ecdysozoa</taxon>
        <taxon>Arthropoda</taxon>
        <taxon>Hexapoda</taxon>
        <taxon>Insecta</taxon>
        <taxon>Pterygota</taxon>
        <taxon>Neoptera</taxon>
        <taxon>Endopterygota</taxon>
        <taxon>Diptera</taxon>
        <taxon>Nematocera</taxon>
        <taxon>Culicoidea</taxon>
        <taxon>Culicidae</taxon>
        <taxon>Culicinae</taxon>
        <taxon>Aedini</taxon>
        <taxon>Aedes</taxon>
        <taxon>Stegomyia</taxon>
    </lineage>
</organism>
<evidence type="ECO:0000313" key="8">
    <source>
        <dbReference type="Proteomes" id="UP000069940"/>
    </source>
</evidence>
<dbReference type="PANTHER" id="PTHR24256">
    <property type="entry name" value="TRYPTASE-RELATED"/>
    <property type="match status" value="1"/>
</dbReference>
<dbReference type="InterPro" id="IPR033116">
    <property type="entry name" value="TRYPSIN_SER"/>
</dbReference>
<dbReference type="EnsemblMetazoa" id="AALFPA23_006164.R7982">
    <property type="protein sequence ID" value="AALFPA23_006164.P7982"/>
    <property type="gene ID" value="AALFPA23_006164"/>
</dbReference>
<keyword evidence="5" id="KW-0732">Signal</keyword>
<keyword evidence="8" id="KW-1185">Reference proteome</keyword>
<dbReference type="PRINTS" id="PR00722">
    <property type="entry name" value="CHYMOTRYPSIN"/>
</dbReference>
<evidence type="ECO:0000259" key="6">
    <source>
        <dbReference type="PROSITE" id="PS50240"/>
    </source>
</evidence>
<keyword evidence="4" id="KW-0645">Protease</keyword>
<evidence type="ECO:0000256" key="2">
    <source>
        <dbReference type="ARBA" id="ARBA00023180"/>
    </source>
</evidence>
<dbReference type="InterPro" id="IPR018114">
    <property type="entry name" value="TRYPSIN_HIS"/>
</dbReference>
<evidence type="ECO:0000256" key="4">
    <source>
        <dbReference type="RuleBase" id="RU363034"/>
    </source>
</evidence>